<dbReference type="EMBL" id="FN648807">
    <property type="protein sequence ID" value="CBN77430.1"/>
    <property type="molecule type" value="Genomic_DNA"/>
</dbReference>
<dbReference type="PROSITE" id="PS51339">
    <property type="entry name" value="PPASE_MYOTUBULARIN"/>
    <property type="match status" value="1"/>
</dbReference>
<reference evidence="6 7" key="1">
    <citation type="journal article" date="2010" name="Nature">
        <title>The Ectocarpus genome and the independent evolution of multicellularity in brown algae.</title>
        <authorList>
            <person name="Cock J.M."/>
            <person name="Sterck L."/>
            <person name="Rouze P."/>
            <person name="Scornet D."/>
            <person name="Allen A.E."/>
            <person name="Amoutzias G."/>
            <person name="Anthouard V."/>
            <person name="Artiguenave F."/>
            <person name="Aury J.M."/>
            <person name="Badger J.H."/>
            <person name="Beszteri B."/>
            <person name="Billiau K."/>
            <person name="Bonnet E."/>
            <person name="Bothwell J.H."/>
            <person name="Bowler C."/>
            <person name="Boyen C."/>
            <person name="Brownlee C."/>
            <person name="Carrano C.J."/>
            <person name="Charrier B."/>
            <person name="Cho G.Y."/>
            <person name="Coelho S.M."/>
            <person name="Collen J."/>
            <person name="Corre E."/>
            <person name="Da Silva C."/>
            <person name="Delage L."/>
            <person name="Delaroque N."/>
            <person name="Dittami S.M."/>
            <person name="Doulbeau S."/>
            <person name="Elias M."/>
            <person name="Farnham G."/>
            <person name="Gachon C.M."/>
            <person name="Gschloessl B."/>
            <person name="Heesch S."/>
            <person name="Jabbari K."/>
            <person name="Jubin C."/>
            <person name="Kawai H."/>
            <person name="Kimura K."/>
            <person name="Kloareg B."/>
            <person name="Kupper F.C."/>
            <person name="Lang D."/>
            <person name="Le Bail A."/>
            <person name="Leblanc C."/>
            <person name="Lerouge P."/>
            <person name="Lohr M."/>
            <person name="Lopez P.J."/>
            <person name="Martens C."/>
            <person name="Maumus F."/>
            <person name="Michel G."/>
            <person name="Miranda-Saavedra D."/>
            <person name="Morales J."/>
            <person name="Moreau H."/>
            <person name="Motomura T."/>
            <person name="Nagasato C."/>
            <person name="Napoli C.A."/>
            <person name="Nelson D.R."/>
            <person name="Nyvall-Collen P."/>
            <person name="Peters A.F."/>
            <person name="Pommier C."/>
            <person name="Potin P."/>
            <person name="Poulain J."/>
            <person name="Quesneville H."/>
            <person name="Read B."/>
            <person name="Rensing S.A."/>
            <person name="Ritter A."/>
            <person name="Rousvoal S."/>
            <person name="Samanta M."/>
            <person name="Samson G."/>
            <person name="Schroeder D.C."/>
            <person name="Segurens B."/>
            <person name="Strittmatter M."/>
            <person name="Tonon T."/>
            <person name="Tregear J.W."/>
            <person name="Valentin K."/>
            <person name="von Dassow P."/>
            <person name="Yamagishi T."/>
            <person name="Van de Peer Y."/>
            <person name="Wincker P."/>
        </authorList>
    </citation>
    <scope>NUCLEOTIDE SEQUENCE [LARGE SCALE GENOMIC DNA]</scope>
    <source>
        <strain evidence="7">Ec32 / CCAP1310/4</strain>
    </source>
</reference>
<dbReference type="eggNOG" id="KOG4471">
    <property type="taxonomic scope" value="Eukaryota"/>
</dbReference>
<proteinExistence type="inferred from homology"/>
<comment type="similarity">
    <text evidence="1">Belongs to the protein-tyrosine phosphatase family. Non-receptor class myotubularin subfamily.</text>
</comment>
<dbReference type="SUPFAM" id="SSF50729">
    <property type="entry name" value="PH domain-like"/>
    <property type="match status" value="1"/>
</dbReference>
<evidence type="ECO:0000256" key="1">
    <source>
        <dbReference type="ARBA" id="ARBA00007471"/>
    </source>
</evidence>
<dbReference type="InterPro" id="IPR030564">
    <property type="entry name" value="Myotubularin"/>
</dbReference>
<feature type="region of interest" description="Disordered" evidence="4">
    <location>
        <begin position="157"/>
        <end position="187"/>
    </location>
</feature>
<organism evidence="6 7">
    <name type="scientific">Ectocarpus siliculosus</name>
    <name type="common">Brown alga</name>
    <name type="synonym">Conferva siliculosa</name>
    <dbReference type="NCBI Taxonomy" id="2880"/>
    <lineage>
        <taxon>Eukaryota</taxon>
        <taxon>Sar</taxon>
        <taxon>Stramenopiles</taxon>
        <taxon>Ochrophyta</taxon>
        <taxon>PX clade</taxon>
        <taxon>Phaeophyceae</taxon>
        <taxon>Ectocarpales</taxon>
        <taxon>Ectocarpaceae</taxon>
        <taxon>Ectocarpus</taxon>
    </lineage>
</organism>
<evidence type="ECO:0000313" key="7">
    <source>
        <dbReference type="Proteomes" id="UP000002630"/>
    </source>
</evidence>
<name>D8LQ50_ECTSI</name>
<keyword evidence="7" id="KW-1185">Reference proteome</keyword>
<protein>
    <recommendedName>
        <fullName evidence="5">Myotubularin phosphatase domain-containing protein</fullName>
    </recommendedName>
</protein>
<dbReference type="Proteomes" id="UP000002630">
    <property type="component" value="Linkage Group LG27"/>
</dbReference>
<evidence type="ECO:0000256" key="3">
    <source>
        <dbReference type="PIRSR" id="PIRSR630564-2"/>
    </source>
</evidence>
<dbReference type="STRING" id="2880.D8LQ50"/>
<feature type="region of interest" description="Disordered" evidence="4">
    <location>
        <begin position="277"/>
        <end position="524"/>
    </location>
</feature>
<evidence type="ECO:0000256" key="2">
    <source>
        <dbReference type="PIRSR" id="PIRSR630564-1"/>
    </source>
</evidence>
<dbReference type="Gene3D" id="2.30.29.30">
    <property type="entry name" value="Pleckstrin-homology domain (PH domain)/Phosphotyrosine-binding domain (PTB)"/>
    <property type="match status" value="1"/>
</dbReference>
<dbReference type="EMBL" id="FN649752">
    <property type="protein sequence ID" value="CBN77430.1"/>
    <property type="molecule type" value="Genomic_DNA"/>
</dbReference>
<feature type="active site" description="Phosphocysteine intermediate" evidence="2">
    <location>
        <position position="671"/>
    </location>
</feature>
<feature type="compositionally biased region" description="Low complexity" evidence="4">
    <location>
        <begin position="293"/>
        <end position="320"/>
    </location>
</feature>
<evidence type="ECO:0000256" key="4">
    <source>
        <dbReference type="SAM" id="MobiDB-lite"/>
    </source>
</evidence>
<sequence>MLLQQFSLQLPQLELLMTAGGGAVGDEEQHNAETPPVSTRPKPSLLDGETVTNVVKPIGYVLARKRSGGGEFHGALHITNFRLILQRTGAGKDAFGRDDPSLQWVSFPMGCIKDVTQADDDRLAITITAKDLRSCRMRFLSNNALFVSTLTQGVIKPKSLDSPARTGPVNAASGAMHTEGSLAGTPDEPPRWRLFYNRSYTLVPSYPLHFVVPAVMSDANVRAAAAYRSKGRLPVVTWMDPKTRAVLSRSAQPLAGLGGKTCAEDARLLSLFGNKGKPEETTLRAAPAPAPAPATATAPATTDTPSTPTAPIRSSNTSSTSRRRARASTSLPPGLRGNRRSTIGGGGGARAGEATPRLKAADGGNGSSSKGAGKQGGERGTEPAANAANAAAGKTEEPRAESGESFLDALSSWTPPWSTTKVAVQHTQPGHQSHASRHHEGLTPPKKEPGAPPDLPSLDRGGGGGGGQRQVETKQPRGENEERRRAEARSSERVGPEESAFHGSCASPAGTAAGGKGSETPGSGKAPRLCLLDARTAVAALGNKLVGKGIETGAGYGNSTQLVFSGIGNVHAVKDAFEELRDSLDPVKVESKMDRWKEDSAKMVAKKMSRSLGFARMMDLKYALGDQLGGDELEETPPYTLWPRLLRQILGASLLAARLLRLDGCSVLVHCSDGWDRTPQICSTVELLLDPHYRTLEGFCSLIEKEWLSYGHKFWARCMGGNNEQEIAEGAAAAAAAAADAAELGDDRSAMRSMKDFVGGQVREYAELSPVFLQFLDLVHNLLAQFPTAFEISEGLLTFVAEHAFSGLYGTFLCDTEQHRSRLKVKQRSISVWTTVLNNREAFVNANYRETPEPLWPSLAPSKSLVR</sequence>
<evidence type="ECO:0000259" key="5">
    <source>
        <dbReference type="PROSITE" id="PS51339"/>
    </source>
</evidence>
<evidence type="ECO:0000313" key="6">
    <source>
        <dbReference type="EMBL" id="CBN77430.1"/>
    </source>
</evidence>
<dbReference type="PANTHER" id="PTHR10807:SF128">
    <property type="entry name" value="PHOSPHATIDYLINOSITOL-3,5-BISPHOSPHATE 3-PHOSPHATASE"/>
    <property type="match status" value="1"/>
</dbReference>
<feature type="domain" description="Myotubularin phosphatase" evidence="5">
    <location>
        <begin position="169"/>
        <end position="867"/>
    </location>
</feature>
<dbReference type="InterPro" id="IPR029021">
    <property type="entry name" value="Prot-tyrosine_phosphatase-like"/>
</dbReference>
<gene>
    <name evidence="6" type="ORF">Esi_0059_0043</name>
</gene>
<accession>D8LQ50</accession>
<dbReference type="PANTHER" id="PTHR10807">
    <property type="entry name" value="MYOTUBULARIN-RELATED"/>
    <property type="match status" value="1"/>
</dbReference>
<dbReference type="Pfam" id="PF06602">
    <property type="entry name" value="Myotub-related"/>
    <property type="match status" value="2"/>
</dbReference>
<dbReference type="AlphaFoldDB" id="D8LQ50"/>
<feature type="compositionally biased region" description="Basic and acidic residues" evidence="4">
    <location>
        <begin position="471"/>
        <end position="500"/>
    </location>
</feature>
<dbReference type="SUPFAM" id="SSF52799">
    <property type="entry name" value="(Phosphotyrosine protein) phosphatases II"/>
    <property type="match status" value="1"/>
</dbReference>
<dbReference type="InParanoid" id="D8LQ50"/>
<feature type="compositionally biased region" description="Basic and acidic residues" evidence="4">
    <location>
        <begin position="438"/>
        <end position="449"/>
    </location>
</feature>
<feature type="compositionally biased region" description="Polar residues" evidence="4">
    <location>
        <begin position="411"/>
        <end position="433"/>
    </location>
</feature>
<dbReference type="InterPro" id="IPR010569">
    <property type="entry name" value="Myotubularin-like_Pase_dom"/>
</dbReference>
<dbReference type="OrthoDB" id="204051at2759"/>
<dbReference type="InterPro" id="IPR011993">
    <property type="entry name" value="PH-like_dom_sf"/>
</dbReference>
<dbReference type="GO" id="GO:0005737">
    <property type="term" value="C:cytoplasm"/>
    <property type="evidence" value="ECO:0007669"/>
    <property type="project" value="TreeGrafter"/>
</dbReference>
<feature type="binding site" evidence="3">
    <location>
        <begin position="671"/>
        <end position="677"/>
    </location>
    <ligand>
        <name>substrate</name>
    </ligand>
</feature>